<gene>
    <name evidence="1" type="ORF">GNZ18_15505</name>
</gene>
<comment type="caution">
    <text evidence="1">The sequence shown here is derived from an EMBL/GenBank/DDBJ whole genome shotgun (WGS) entry which is preliminary data.</text>
</comment>
<proteinExistence type="predicted"/>
<accession>A0A7K1L0P4</accession>
<organism evidence="1 2">
    <name type="scientific">Actinomadura litoris</name>
    <dbReference type="NCBI Taxonomy" id="2678616"/>
    <lineage>
        <taxon>Bacteria</taxon>
        <taxon>Bacillati</taxon>
        <taxon>Actinomycetota</taxon>
        <taxon>Actinomycetes</taxon>
        <taxon>Streptosporangiales</taxon>
        <taxon>Thermomonosporaceae</taxon>
        <taxon>Actinomadura</taxon>
    </lineage>
</organism>
<reference evidence="1 2" key="1">
    <citation type="submission" date="2019-11" db="EMBL/GenBank/DDBJ databases">
        <authorList>
            <person name="Cao P."/>
        </authorList>
    </citation>
    <scope>NUCLEOTIDE SEQUENCE [LARGE SCALE GENOMIC DNA]</scope>
    <source>
        <strain evidence="1 2">NEAU-AAG5</strain>
    </source>
</reference>
<dbReference type="RefSeq" id="WP_156217185.1">
    <property type="nucleotide sequence ID" value="NZ_WOFH01000005.1"/>
</dbReference>
<evidence type="ECO:0000313" key="2">
    <source>
        <dbReference type="Proteomes" id="UP000432015"/>
    </source>
</evidence>
<protein>
    <submittedName>
        <fullName evidence="1">Uncharacterized protein</fullName>
    </submittedName>
</protein>
<name>A0A7K1L0P4_9ACTN</name>
<dbReference type="Proteomes" id="UP000432015">
    <property type="component" value="Unassembled WGS sequence"/>
</dbReference>
<dbReference type="EMBL" id="WOFH01000005">
    <property type="protein sequence ID" value="MUN38004.1"/>
    <property type="molecule type" value="Genomic_DNA"/>
</dbReference>
<sequence length="67" mass="7007">MTPQGSLDGAVDGDVPEVAHEAAAFTGPALADGVRQRSSACPVTEAARRLALREQTQAVESDRPMFP</sequence>
<keyword evidence="2" id="KW-1185">Reference proteome</keyword>
<dbReference type="AlphaFoldDB" id="A0A7K1L0P4"/>
<evidence type="ECO:0000313" key="1">
    <source>
        <dbReference type="EMBL" id="MUN38004.1"/>
    </source>
</evidence>